<protein>
    <submittedName>
        <fullName evidence="2">Putative ATPase subunit of terminase (GpP-like)</fullName>
    </submittedName>
    <submittedName>
        <fullName evidence="3">Resolvase helix-turn-helix domain protein</fullName>
    </submittedName>
</protein>
<dbReference type="Gene3D" id="1.10.10.60">
    <property type="entry name" value="Homeodomain-like"/>
    <property type="match status" value="1"/>
</dbReference>
<dbReference type="EMBL" id="KY040241">
    <property type="protein sequence ID" value="APG80642.1"/>
    <property type="molecule type" value="Genomic_DNA"/>
</dbReference>
<dbReference type="SUPFAM" id="SSF46689">
    <property type="entry name" value="Homeodomain-like"/>
    <property type="match status" value="2"/>
</dbReference>
<sequence length="242" mass="27886">MNENGVTMVPLGGYPKEIREKATELYRQGYTKTKIAEILQIGRTTVRRWLRSGTHPYLKPHSIETKQKALELIKSGLSRRQAAEKVGVSYATVVFWAKGLSNKYDNESCKKYPLRLKRKVRRMVIAGMKKREVAGMLNVPYSIICSWTADIHTVNSRLSGASERILAKVVEDGYFMPKHAQLIICRSLRQELGLKLVRVNHNWILYSERDKDKVIKAMLAKLNLNYISTRKMVKLKKLFYAN</sequence>
<gene>
    <name evidence="3" type="ORF">BJBARM4_0813</name>
</gene>
<dbReference type="InterPro" id="IPR010332">
    <property type="entry name" value="ATPase_terminase-su_N"/>
</dbReference>
<evidence type="ECO:0000313" key="4">
    <source>
        <dbReference type="Proteomes" id="UP000009375"/>
    </source>
</evidence>
<dbReference type="Proteomes" id="UP000009375">
    <property type="component" value="Unassembled WGS sequence"/>
</dbReference>
<organism evidence="3 4">
    <name type="scientific">Candidatus Parvarchaeum acidiphilum ARMAN-4</name>
    <dbReference type="NCBI Taxonomy" id="662760"/>
    <lineage>
        <taxon>Archaea</taxon>
        <taxon>Candidatus Parvarchaeota</taxon>
        <taxon>Candidatus Parvarchaeum</taxon>
    </lineage>
</organism>
<accession>A0A1L3KS30</accession>
<evidence type="ECO:0000313" key="3">
    <source>
        <dbReference type="EMBL" id="EEZ92616.1"/>
    </source>
</evidence>
<reference evidence="2" key="2">
    <citation type="submission" date="2016-10" db="EMBL/GenBank/DDBJ databases">
        <title>New CRISPR-Cas systems from uncultivated microbes.</title>
        <authorList>
            <person name="Burstein D."/>
            <person name="Harrington L.B."/>
            <person name="Strutt S.C."/>
            <person name="Probst A.J."/>
            <person name="Anantharaman K."/>
            <person name="Thomas B.C."/>
            <person name="Doudna J.A."/>
            <person name="Banfield J.F."/>
        </authorList>
    </citation>
    <scope>NUCLEOTIDE SEQUENCE</scope>
    <source>
        <strain evidence="2">ARMAN-4</strain>
    </source>
</reference>
<name>D2EGB3_PARA4</name>
<dbReference type="AlphaFoldDB" id="D2EGB3"/>
<feature type="domain" description="Terminase ATPase subunit N-terminal" evidence="1">
    <location>
        <begin position="17"/>
        <end position="50"/>
    </location>
</feature>
<proteinExistence type="predicted"/>
<dbReference type="Pfam" id="PF06056">
    <property type="entry name" value="Terminase_5"/>
    <property type="match status" value="1"/>
</dbReference>
<evidence type="ECO:0000259" key="1">
    <source>
        <dbReference type="Pfam" id="PF06056"/>
    </source>
</evidence>
<accession>D2EGB3</accession>
<evidence type="ECO:0000313" key="2">
    <source>
        <dbReference type="EMBL" id="APG80642.1"/>
    </source>
</evidence>
<reference evidence="3 4" key="1">
    <citation type="journal article" date="2010" name="Proc. Natl. Acad. Sci. U.S.A.">
        <title>Enigmatic, ultrasmall, uncultivated Archaea.</title>
        <authorList>
            <person name="Baker B.J."/>
            <person name="Comolli L.R."/>
            <person name="Dick G.J."/>
            <person name="Hauser L.J."/>
            <person name="Hyatt D."/>
            <person name="Dill B.D."/>
            <person name="Land M.L."/>
            <person name="Verberkmoes N.C."/>
            <person name="Hettich R.L."/>
            <person name="Banfield J.F."/>
        </authorList>
    </citation>
    <scope>NUCLEOTIDE SEQUENCE [LARGE SCALE GENOMIC DNA]</scope>
</reference>
<dbReference type="EMBL" id="GG730070">
    <property type="protein sequence ID" value="EEZ92616.1"/>
    <property type="molecule type" value="Genomic_DNA"/>
</dbReference>
<dbReference type="InterPro" id="IPR009057">
    <property type="entry name" value="Homeodomain-like_sf"/>
</dbReference>